<dbReference type="GO" id="GO:0005886">
    <property type="term" value="C:plasma membrane"/>
    <property type="evidence" value="ECO:0007669"/>
    <property type="project" value="UniProtKB-SubCell"/>
</dbReference>
<evidence type="ECO:0000256" key="7">
    <source>
        <dbReference type="ARBA" id="ARBA00022833"/>
    </source>
</evidence>
<evidence type="ECO:0000256" key="4">
    <source>
        <dbReference type="ARBA" id="ARBA00022670"/>
    </source>
</evidence>
<name>A0A1Y1M541_PHOPY</name>
<dbReference type="EMBL" id="VVIM01000001">
    <property type="protein sequence ID" value="KAB0803953.1"/>
    <property type="molecule type" value="Genomic_DNA"/>
</dbReference>
<dbReference type="EMBL" id="GEZM01041022">
    <property type="protein sequence ID" value="JAV80642.1"/>
    <property type="molecule type" value="Transcribed_RNA"/>
</dbReference>
<keyword evidence="9" id="KW-0472">Membrane</keyword>
<dbReference type="InParanoid" id="A0A1Y1M541"/>
<evidence type="ECO:0000313" key="14">
    <source>
        <dbReference type="Proteomes" id="UP000327044"/>
    </source>
</evidence>
<dbReference type="InterPro" id="IPR008753">
    <property type="entry name" value="Peptidase_M13_N"/>
</dbReference>
<keyword evidence="14" id="KW-1185">Reference proteome</keyword>
<keyword evidence="9" id="KW-0812">Transmembrane</keyword>
<keyword evidence="9" id="KW-1133">Transmembrane helix</keyword>
<dbReference type="EMBL" id="GEZM01041023">
    <property type="protein sequence ID" value="JAV80641.1"/>
    <property type="molecule type" value="Transcribed_RNA"/>
</dbReference>
<dbReference type="AlphaFoldDB" id="A0A1Y1M541"/>
<evidence type="ECO:0000256" key="9">
    <source>
        <dbReference type="SAM" id="Phobius"/>
    </source>
</evidence>
<dbReference type="InterPro" id="IPR024079">
    <property type="entry name" value="MetalloPept_cat_dom_sf"/>
</dbReference>
<dbReference type="Proteomes" id="UP000327044">
    <property type="component" value="Unassembled WGS sequence"/>
</dbReference>
<evidence type="ECO:0000259" key="10">
    <source>
        <dbReference type="Pfam" id="PF01431"/>
    </source>
</evidence>
<feature type="domain" description="Peptidase M13 C-terminal" evidence="10">
    <location>
        <begin position="586"/>
        <end position="676"/>
    </location>
</feature>
<comment type="cofactor">
    <cofactor evidence="1">
        <name>Zn(2+)</name>
        <dbReference type="ChEBI" id="CHEBI:29105"/>
    </cofactor>
</comment>
<dbReference type="OrthoDB" id="6658958at2759"/>
<evidence type="ECO:0000256" key="3">
    <source>
        <dbReference type="ARBA" id="ARBA00007357"/>
    </source>
</evidence>
<keyword evidence="7" id="KW-0862">Zinc</keyword>
<dbReference type="InterPro" id="IPR042089">
    <property type="entry name" value="Peptidase_M13_dom_2"/>
</dbReference>
<dbReference type="InterPro" id="IPR000718">
    <property type="entry name" value="Peptidase_M13"/>
</dbReference>
<dbReference type="Pfam" id="PF05649">
    <property type="entry name" value="Peptidase_M13_N"/>
    <property type="match status" value="1"/>
</dbReference>
<keyword evidence="8" id="KW-0482">Metalloprotease</keyword>
<evidence type="ECO:0000256" key="2">
    <source>
        <dbReference type="ARBA" id="ARBA00004401"/>
    </source>
</evidence>
<proteinExistence type="inferred from homology"/>
<dbReference type="Gene3D" id="3.40.390.10">
    <property type="entry name" value="Collagenase (Catalytic Domain)"/>
    <property type="match status" value="1"/>
</dbReference>
<evidence type="ECO:0000256" key="6">
    <source>
        <dbReference type="ARBA" id="ARBA00022801"/>
    </source>
</evidence>
<dbReference type="PANTHER" id="PTHR11733:SF240">
    <property type="entry name" value="GH14155P-RELATED"/>
    <property type="match status" value="1"/>
</dbReference>
<dbReference type="PROSITE" id="PS51885">
    <property type="entry name" value="NEPRILYSIN"/>
    <property type="match status" value="1"/>
</dbReference>
<evidence type="ECO:0000256" key="1">
    <source>
        <dbReference type="ARBA" id="ARBA00001947"/>
    </source>
</evidence>
<organism evidence="12">
    <name type="scientific">Photinus pyralis</name>
    <name type="common">Common eastern firefly</name>
    <name type="synonym">Lampyris pyralis</name>
    <dbReference type="NCBI Taxonomy" id="7054"/>
    <lineage>
        <taxon>Eukaryota</taxon>
        <taxon>Metazoa</taxon>
        <taxon>Ecdysozoa</taxon>
        <taxon>Arthropoda</taxon>
        <taxon>Hexapoda</taxon>
        <taxon>Insecta</taxon>
        <taxon>Pterygota</taxon>
        <taxon>Neoptera</taxon>
        <taxon>Endopterygota</taxon>
        <taxon>Coleoptera</taxon>
        <taxon>Polyphaga</taxon>
        <taxon>Elateriformia</taxon>
        <taxon>Elateroidea</taxon>
        <taxon>Lampyridae</taxon>
        <taxon>Lampyrinae</taxon>
        <taxon>Photinus</taxon>
    </lineage>
</organism>
<sequence length="678" mass="77749">MPSLFESDTIMPTRLDARRNCWKNRSSLEKILILAIVLAIIVVIILGVLLSNKSDLRRTESSCNTTACLIEAGNIMQYVDSETDPCDDFYQFACGNFMKRAHGDDSFRFMDRMASKHKRQVLEVYSEPIVANEPAMVKTAKKLFQSCMDENNLESENLKSIKRAIASVGGWPVLDGDRWNETKFDWLQATYRLRKLGYHHSAFLDLTVEPNRDTHVLKVELPDVFDYSSHNFDKLDFMVETALAFGATNRDKITAEMQLVHNFLIDLQLQTHNNYGSGNSTQYTVAKYQQKYGVVDWLQFLNNLTNPVLTVRKNDTVIFPPAPTMKNWIGLITNTPKRTQANFLIWTVIEKILPYLPDKYQNYNVIWKKPQTLQETCLERIHDKFLPNPIDIMCDRRYLPLQKKRKVEELVSNIQAEFLSSLAGKPEKLQNMVKTMRLAIGQPDDYFSDEIFKKVAVDMIGSGDNSFISLMAQAIRNQRSMLYAKVGQKGGLYDEWYQKALISFIAYNREKNVLYLSSVFTQDEVFSTMRPEYMNYGSLGTTVGHQLSLITQEFGQSENMKCVIRAMRDYRVNLDMPEVNNIVQFSVGSTLAYSAYEKHFKEDQNMLIGLNFTPKQLFWLATTSILCEPVNPYHKFGVNGTLISAKISGFVRHHPNFANDFMCKPGSKMSAAVKCDLV</sequence>
<reference evidence="13" key="3">
    <citation type="submission" date="2019-08" db="EMBL/GenBank/DDBJ databases">
        <authorList>
            <consortium name="Photinus pyralis genome working group"/>
            <person name="Fallon T.R."/>
            <person name="Sander Lower S.E."/>
            <person name="Weng J.-K."/>
        </authorList>
    </citation>
    <scope>NUCLEOTIDE SEQUENCE</scope>
    <source>
        <strain evidence="13">1611_PpyrPB1</strain>
        <tissue evidence="13">Whole body</tissue>
    </source>
</reference>
<evidence type="ECO:0000313" key="12">
    <source>
        <dbReference type="EMBL" id="JAV80641.1"/>
    </source>
</evidence>
<evidence type="ECO:0008006" key="15">
    <source>
        <dbReference type="Google" id="ProtNLM"/>
    </source>
</evidence>
<evidence type="ECO:0000259" key="11">
    <source>
        <dbReference type="Pfam" id="PF05649"/>
    </source>
</evidence>
<evidence type="ECO:0000256" key="8">
    <source>
        <dbReference type="ARBA" id="ARBA00023049"/>
    </source>
</evidence>
<protein>
    <recommendedName>
        <fullName evidence="15">Peptidase M13 N-terminal domain-containing protein</fullName>
    </recommendedName>
</protein>
<keyword evidence="4" id="KW-0645">Protease</keyword>
<keyword evidence="6" id="KW-0378">Hydrolase</keyword>
<reference evidence="12" key="1">
    <citation type="journal article" date="2016" name="Sci. Rep.">
        <title>Molecular characterization of firefly nuptial gifts: a multi-omics approach sheds light on postcopulatory sexual selection.</title>
        <authorList>
            <person name="Al-Wathiqui N."/>
            <person name="Fallon T.R."/>
            <person name="South A."/>
            <person name="Weng J.K."/>
            <person name="Lewis S.M."/>
        </authorList>
    </citation>
    <scope>NUCLEOTIDE SEQUENCE</scope>
</reference>
<dbReference type="Gene3D" id="1.10.1380.10">
    <property type="entry name" value="Neutral endopeptidase , domain2"/>
    <property type="match status" value="1"/>
</dbReference>
<feature type="domain" description="Peptidase M13 N-terminal" evidence="11">
    <location>
        <begin position="85"/>
        <end position="423"/>
    </location>
</feature>
<gene>
    <name evidence="13" type="ORF">PPYR_00923</name>
</gene>
<keyword evidence="5" id="KW-0479">Metal-binding</keyword>
<dbReference type="GO" id="GO:0046872">
    <property type="term" value="F:metal ion binding"/>
    <property type="evidence" value="ECO:0007669"/>
    <property type="project" value="UniProtKB-KW"/>
</dbReference>
<dbReference type="SUPFAM" id="SSF55486">
    <property type="entry name" value="Metalloproteases ('zincins'), catalytic domain"/>
    <property type="match status" value="1"/>
</dbReference>
<evidence type="ECO:0000256" key="5">
    <source>
        <dbReference type="ARBA" id="ARBA00022723"/>
    </source>
</evidence>
<dbReference type="PANTHER" id="PTHR11733">
    <property type="entry name" value="ZINC METALLOPROTEASE FAMILY M13 NEPRILYSIN-RELATED"/>
    <property type="match status" value="1"/>
</dbReference>
<reference evidence="13 14" key="2">
    <citation type="journal article" date="2018" name="Elife">
        <title>Firefly genomes illuminate parallel origins of bioluminescence in beetles.</title>
        <authorList>
            <person name="Fallon T.R."/>
            <person name="Lower S.E."/>
            <person name="Chang C.H."/>
            <person name="Bessho-Uehara M."/>
            <person name="Martin G.J."/>
            <person name="Bewick A.J."/>
            <person name="Behringer M."/>
            <person name="Debat H.J."/>
            <person name="Wong I."/>
            <person name="Day J.C."/>
            <person name="Suvorov A."/>
            <person name="Silva C.J."/>
            <person name="Stanger-Hall K.F."/>
            <person name="Hall D.W."/>
            <person name="Schmitz R.J."/>
            <person name="Nelson D.R."/>
            <person name="Lewis S.M."/>
            <person name="Shigenobu S."/>
            <person name="Bybee S.M."/>
            <person name="Larracuente A.M."/>
            <person name="Oba Y."/>
            <person name="Weng J.K."/>
        </authorList>
    </citation>
    <scope>NUCLEOTIDE SEQUENCE [LARGE SCALE GENOMIC DNA]</scope>
    <source>
        <strain evidence="13">1611_PpyrPB1</strain>
        <tissue evidence="13">Whole body</tissue>
    </source>
</reference>
<dbReference type="InterPro" id="IPR018497">
    <property type="entry name" value="Peptidase_M13_C"/>
</dbReference>
<dbReference type="Pfam" id="PF01431">
    <property type="entry name" value="Peptidase_M13"/>
    <property type="match status" value="1"/>
</dbReference>
<feature type="transmembrane region" description="Helical" evidence="9">
    <location>
        <begin position="31"/>
        <end position="50"/>
    </location>
</feature>
<dbReference type="GO" id="GO:0016485">
    <property type="term" value="P:protein processing"/>
    <property type="evidence" value="ECO:0007669"/>
    <property type="project" value="TreeGrafter"/>
</dbReference>
<comment type="subcellular location">
    <subcellularLocation>
        <location evidence="2">Cell membrane</location>
        <topology evidence="2">Single-pass type II membrane protein</topology>
    </subcellularLocation>
</comment>
<evidence type="ECO:0000313" key="13">
    <source>
        <dbReference type="EMBL" id="KAB0803953.1"/>
    </source>
</evidence>
<dbReference type="GO" id="GO:0004222">
    <property type="term" value="F:metalloendopeptidase activity"/>
    <property type="evidence" value="ECO:0007669"/>
    <property type="project" value="InterPro"/>
</dbReference>
<comment type="similarity">
    <text evidence="3">Belongs to the peptidase M13 family.</text>
</comment>
<accession>A0A1Y1M541</accession>